<dbReference type="Proteomes" id="UP001626550">
    <property type="component" value="Unassembled WGS sequence"/>
</dbReference>
<organism evidence="4 5">
    <name type="scientific">Cichlidogyrus casuarinus</name>
    <dbReference type="NCBI Taxonomy" id="1844966"/>
    <lineage>
        <taxon>Eukaryota</taxon>
        <taxon>Metazoa</taxon>
        <taxon>Spiralia</taxon>
        <taxon>Lophotrochozoa</taxon>
        <taxon>Platyhelminthes</taxon>
        <taxon>Monogenea</taxon>
        <taxon>Monopisthocotylea</taxon>
        <taxon>Dactylogyridea</taxon>
        <taxon>Ancyrocephalidae</taxon>
        <taxon>Cichlidogyrus</taxon>
    </lineage>
</organism>
<gene>
    <name evidence="4" type="primary">RNF25</name>
    <name evidence="4" type="ORF">Ciccas_009705</name>
</gene>
<dbReference type="EMBL" id="JBJKFK010002055">
    <property type="protein sequence ID" value="KAL3311712.1"/>
    <property type="molecule type" value="Genomic_DNA"/>
</dbReference>
<evidence type="ECO:0000256" key="2">
    <source>
        <dbReference type="ARBA" id="ARBA00022833"/>
    </source>
</evidence>
<evidence type="ECO:0000259" key="3">
    <source>
        <dbReference type="SMART" id="SM00184"/>
    </source>
</evidence>
<proteinExistence type="predicted"/>
<dbReference type="SUPFAM" id="SSF57850">
    <property type="entry name" value="RING/U-box"/>
    <property type="match status" value="1"/>
</dbReference>
<evidence type="ECO:0000313" key="4">
    <source>
        <dbReference type="EMBL" id="KAL3311712.1"/>
    </source>
</evidence>
<evidence type="ECO:0000313" key="5">
    <source>
        <dbReference type="Proteomes" id="UP001626550"/>
    </source>
</evidence>
<reference evidence="4 5" key="1">
    <citation type="submission" date="2024-11" db="EMBL/GenBank/DDBJ databases">
        <title>Adaptive evolution of stress response genes in parasites aligns with host niche diversity.</title>
        <authorList>
            <person name="Hahn C."/>
            <person name="Resl P."/>
        </authorList>
    </citation>
    <scope>NUCLEOTIDE SEQUENCE [LARGE SCALE GENOMIC DNA]</scope>
    <source>
        <strain evidence="4">EGGRZ-B1_66</strain>
        <tissue evidence="4">Body</tissue>
    </source>
</reference>
<feature type="domain" description="RING-type" evidence="3">
    <location>
        <begin position="52"/>
        <end position="119"/>
    </location>
</feature>
<dbReference type="InterPro" id="IPR001841">
    <property type="entry name" value="Znf_RING"/>
</dbReference>
<dbReference type="PANTHER" id="PTHR13198:SF4">
    <property type="entry name" value="E3 UBIQUITIN-PROTEIN LIGASE RNF25"/>
    <property type="match status" value="1"/>
</dbReference>
<keyword evidence="1" id="KW-0479">Metal-binding</keyword>
<dbReference type="InterPro" id="IPR039133">
    <property type="entry name" value="RNF25"/>
</dbReference>
<dbReference type="PANTHER" id="PTHR13198">
    <property type="entry name" value="RING FINGER PROTEIN 25"/>
    <property type="match status" value="1"/>
</dbReference>
<keyword evidence="5" id="KW-1185">Reference proteome</keyword>
<keyword evidence="2" id="KW-0862">Zinc</keyword>
<sequence>MTKFIGLNDKDIQLNSDKLGKLIDENKGSEILLQLIELARDCIESNFPSIACPICLSSFNKRDDIMRTRKGHLFHMYCLGKFFSSIQQQHAEELEELISKNRNISHSELPRLQFLCPICKDETIENAHQLIQHSSINSPPETSPAPDLVIPHIWLSQRKQLLEQIEKQQESYKDNFPNE</sequence>
<keyword evidence="1" id="KW-0863">Zinc-finger</keyword>
<name>A0ABD2PY19_9PLAT</name>
<comment type="caution">
    <text evidence="4">The sequence shown here is derived from an EMBL/GenBank/DDBJ whole genome shotgun (WGS) entry which is preliminary data.</text>
</comment>
<dbReference type="Gene3D" id="3.30.40.10">
    <property type="entry name" value="Zinc/RING finger domain, C3HC4 (zinc finger)"/>
    <property type="match status" value="1"/>
</dbReference>
<dbReference type="SMART" id="SM00184">
    <property type="entry name" value="RING"/>
    <property type="match status" value="1"/>
</dbReference>
<protein>
    <submittedName>
        <fullName evidence="4">RING finger protein 25</fullName>
    </submittedName>
</protein>
<evidence type="ECO:0000256" key="1">
    <source>
        <dbReference type="ARBA" id="ARBA00022771"/>
    </source>
</evidence>
<dbReference type="GO" id="GO:0008270">
    <property type="term" value="F:zinc ion binding"/>
    <property type="evidence" value="ECO:0007669"/>
    <property type="project" value="UniProtKB-KW"/>
</dbReference>
<dbReference type="InterPro" id="IPR013083">
    <property type="entry name" value="Znf_RING/FYVE/PHD"/>
</dbReference>
<accession>A0ABD2PY19</accession>
<dbReference type="AlphaFoldDB" id="A0ABD2PY19"/>